<feature type="coiled-coil region" evidence="8">
    <location>
        <begin position="335"/>
        <end position="391"/>
    </location>
</feature>
<dbReference type="GO" id="GO:1990281">
    <property type="term" value="C:efflux pump complex"/>
    <property type="evidence" value="ECO:0007669"/>
    <property type="project" value="TreeGrafter"/>
</dbReference>
<dbReference type="Pfam" id="PF02321">
    <property type="entry name" value="OEP"/>
    <property type="match status" value="2"/>
</dbReference>
<comment type="similarity">
    <text evidence="2">Belongs to the outer membrane factor (OMF) (TC 1.B.17) family.</text>
</comment>
<dbReference type="AlphaFoldDB" id="A0A486XFP2"/>
<evidence type="ECO:0000256" key="3">
    <source>
        <dbReference type="ARBA" id="ARBA00022448"/>
    </source>
</evidence>
<feature type="chain" id="PRO_5019839289" evidence="9">
    <location>
        <begin position="26"/>
        <end position="415"/>
    </location>
</feature>
<protein>
    <submittedName>
        <fullName evidence="10">Outer membrane efflux protein BepC</fullName>
    </submittedName>
</protein>
<evidence type="ECO:0000256" key="8">
    <source>
        <dbReference type="SAM" id="Coils"/>
    </source>
</evidence>
<dbReference type="PANTHER" id="PTHR30026">
    <property type="entry name" value="OUTER MEMBRANE PROTEIN TOLC"/>
    <property type="match status" value="1"/>
</dbReference>
<evidence type="ECO:0000256" key="7">
    <source>
        <dbReference type="ARBA" id="ARBA00023237"/>
    </source>
</evidence>
<evidence type="ECO:0000256" key="9">
    <source>
        <dbReference type="SAM" id="SignalP"/>
    </source>
</evidence>
<comment type="subcellular location">
    <subcellularLocation>
        <location evidence="1">Cell outer membrane</location>
    </subcellularLocation>
</comment>
<evidence type="ECO:0000256" key="1">
    <source>
        <dbReference type="ARBA" id="ARBA00004442"/>
    </source>
</evidence>
<evidence type="ECO:0000256" key="2">
    <source>
        <dbReference type="ARBA" id="ARBA00007613"/>
    </source>
</evidence>
<keyword evidence="7" id="KW-0998">Cell outer membrane</keyword>
<sequence>MKKSVFPLKKVQILFLSLVAGSAWADSAQLQGVIRKAFEKDPKVLAAQANQKIANSKVKQAQAGHQPRLSVFAQQNMHQNHRYTENKSSKFTPGAQLSLNLYSFGAVEKRVKQTEKAEQTYRYKIDETQETLGYTITELYLMALRATETLNVLKQSLVRIDSTLNDIDVIADYDEGRRSEFVQAQARKYAIEQQINSTERELKTMVDRLKRYSGRAIDLKKISNPFNGLNAEKLVAKYSSDKNAHPTIQVSHSEIEDANAELEARKAERLPKLDLVGQATRDDQVVYLNMSWDVYNPESAYQVQERAERLLLAESNLEQTNLDIEERKSLALLNLSEYQAHIKTLNNQIKTQEEVIEFYKLQFLIAKRTLLELLNAENELLSAQLSKVNSEYQLRHSVLDYLSSQGTLRKWVNGK</sequence>
<keyword evidence="9" id="KW-0732">Signal</keyword>
<keyword evidence="6" id="KW-0472">Membrane</keyword>
<name>A0A486XFP2_9PAST</name>
<organism evidence="10">
    <name type="scientific">uncultured Avibacterium sp</name>
    <dbReference type="NCBI Taxonomy" id="1936169"/>
    <lineage>
        <taxon>Bacteria</taxon>
        <taxon>Pseudomonadati</taxon>
        <taxon>Pseudomonadota</taxon>
        <taxon>Gammaproteobacteria</taxon>
        <taxon>Pasteurellales</taxon>
        <taxon>Pasteurellaceae</taxon>
        <taxon>Avibacterium</taxon>
        <taxon>environmental samples</taxon>
    </lineage>
</organism>
<dbReference type="SUPFAM" id="SSF56954">
    <property type="entry name" value="Outer membrane efflux proteins (OEP)"/>
    <property type="match status" value="1"/>
</dbReference>
<keyword evidence="4" id="KW-1134">Transmembrane beta strand</keyword>
<dbReference type="InterPro" id="IPR051906">
    <property type="entry name" value="TolC-like"/>
</dbReference>
<evidence type="ECO:0000256" key="5">
    <source>
        <dbReference type="ARBA" id="ARBA00022692"/>
    </source>
</evidence>
<evidence type="ECO:0000256" key="6">
    <source>
        <dbReference type="ARBA" id="ARBA00023136"/>
    </source>
</evidence>
<dbReference type="GO" id="GO:0015288">
    <property type="term" value="F:porin activity"/>
    <property type="evidence" value="ECO:0007669"/>
    <property type="project" value="TreeGrafter"/>
</dbReference>
<gene>
    <name evidence="10" type="primary">bepC</name>
    <name evidence="10" type="ORF">NCTC4101_02031</name>
</gene>
<evidence type="ECO:0000313" key="10">
    <source>
        <dbReference type="EMBL" id="VGM96605.1"/>
    </source>
</evidence>
<evidence type="ECO:0000256" key="4">
    <source>
        <dbReference type="ARBA" id="ARBA00022452"/>
    </source>
</evidence>
<dbReference type="GO" id="GO:0015562">
    <property type="term" value="F:efflux transmembrane transporter activity"/>
    <property type="evidence" value="ECO:0007669"/>
    <property type="project" value="InterPro"/>
</dbReference>
<keyword evidence="5" id="KW-0812">Transmembrane</keyword>
<proteinExistence type="inferred from homology"/>
<dbReference type="PANTHER" id="PTHR30026:SF20">
    <property type="entry name" value="OUTER MEMBRANE PROTEIN TOLC"/>
    <property type="match status" value="1"/>
</dbReference>
<dbReference type="EMBL" id="CAAHDN010000018">
    <property type="protein sequence ID" value="VGM96605.1"/>
    <property type="molecule type" value="Genomic_DNA"/>
</dbReference>
<dbReference type="GO" id="GO:0009279">
    <property type="term" value="C:cell outer membrane"/>
    <property type="evidence" value="ECO:0007669"/>
    <property type="project" value="UniProtKB-SubCell"/>
</dbReference>
<keyword evidence="3" id="KW-0813">Transport</keyword>
<dbReference type="InterPro" id="IPR003423">
    <property type="entry name" value="OMP_efflux"/>
</dbReference>
<keyword evidence="8" id="KW-0175">Coiled coil</keyword>
<accession>A0A486XFP2</accession>
<feature type="signal peptide" evidence="9">
    <location>
        <begin position="1"/>
        <end position="25"/>
    </location>
</feature>
<reference evidence="10" key="1">
    <citation type="submission" date="2019-03" db="EMBL/GenBank/DDBJ databases">
        <authorList>
            <consortium name="Pathogen Informatics"/>
        </authorList>
    </citation>
    <scope>NUCLEOTIDE SEQUENCE</scope>
    <source>
        <strain evidence="10">Unknown</strain>
    </source>
</reference>
<dbReference type="Gene3D" id="1.20.1600.10">
    <property type="entry name" value="Outer membrane efflux proteins (OEP)"/>
    <property type="match status" value="1"/>
</dbReference>